<dbReference type="Proteomes" id="UP001165289">
    <property type="component" value="Unassembled WGS sequence"/>
</dbReference>
<proteinExistence type="inferred from homology"/>
<evidence type="ECO:0000256" key="1">
    <source>
        <dbReference type="ARBA" id="ARBA00022517"/>
    </source>
</evidence>
<dbReference type="SMART" id="SM01035">
    <property type="entry name" value="BOP1NT"/>
    <property type="match status" value="1"/>
</dbReference>
<gene>
    <name evidence="10" type="ORF">LOD99_12170</name>
</gene>
<dbReference type="InterPro" id="IPR001680">
    <property type="entry name" value="WD40_rpt"/>
</dbReference>
<dbReference type="FunFam" id="2.130.10.10:FF:000061">
    <property type="entry name" value="Ribosome biogenesis protein BOP1 homolog"/>
    <property type="match status" value="1"/>
</dbReference>
<evidence type="ECO:0000256" key="8">
    <source>
        <dbReference type="PROSITE-ProRule" id="PRU00221"/>
    </source>
</evidence>
<keyword evidence="2 7" id="KW-0698">rRNA processing</keyword>
<comment type="similarity">
    <text evidence="7">Belongs to the WD repeat BOP1/ERB1 family.</text>
</comment>
<name>A0AAV7JHN0_9METZ</name>
<keyword evidence="5 7" id="KW-0539">Nucleus</keyword>
<dbReference type="GO" id="GO:0043021">
    <property type="term" value="F:ribonucleoprotein complex binding"/>
    <property type="evidence" value="ECO:0007669"/>
    <property type="project" value="UniProtKB-UniRule"/>
</dbReference>
<comment type="subcellular location">
    <subcellularLocation>
        <location evidence="7">Nucleus</location>
        <location evidence="7">Nucleolus</location>
    </subcellularLocation>
    <subcellularLocation>
        <location evidence="7">Nucleus</location>
        <location evidence="7">Nucleoplasm</location>
    </subcellularLocation>
</comment>
<evidence type="ECO:0000256" key="7">
    <source>
        <dbReference type="HAMAP-Rule" id="MF_03027"/>
    </source>
</evidence>
<dbReference type="GO" id="GO:0030687">
    <property type="term" value="C:preribosome, large subunit precursor"/>
    <property type="evidence" value="ECO:0007669"/>
    <property type="project" value="UniProtKB-UniRule"/>
</dbReference>
<comment type="caution">
    <text evidence="10">The sequence shown here is derived from an EMBL/GenBank/DDBJ whole genome shotgun (WGS) entry which is preliminary data.</text>
</comment>
<feature type="repeat" description="WD" evidence="8">
    <location>
        <begin position="313"/>
        <end position="354"/>
    </location>
</feature>
<keyword evidence="4" id="KW-0677">Repeat</keyword>
<dbReference type="GO" id="GO:0000466">
    <property type="term" value="P:maturation of 5.8S rRNA from tricistronic rRNA transcript (SSU-rRNA, 5.8S rRNA, LSU-rRNA)"/>
    <property type="evidence" value="ECO:0007669"/>
    <property type="project" value="UniProtKB-UniRule"/>
</dbReference>
<comment type="function">
    <text evidence="7">Required for maturation of ribosomal RNAs and formation of the large ribosomal subunit.</text>
</comment>
<dbReference type="Gene3D" id="2.130.10.10">
    <property type="entry name" value="YVTN repeat-like/Quinoprotein amine dehydrogenase"/>
    <property type="match status" value="1"/>
</dbReference>
<dbReference type="SUPFAM" id="SSF50978">
    <property type="entry name" value="WD40 repeat-like"/>
    <property type="match status" value="1"/>
</dbReference>
<protein>
    <recommendedName>
        <fullName evidence="7">Ribosome biogenesis protein BOP1 homolog</fullName>
    </recommendedName>
</protein>
<dbReference type="PROSITE" id="PS50294">
    <property type="entry name" value="WD_REPEATS_REGION"/>
    <property type="match status" value="1"/>
</dbReference>
<dbReference type="PANTHER" id="PTHR17605">
    <property type="entry name" value="RIBOSOME BIOGENESIS PROTEIN BOP1 BLOCK OF PROLIFERATION 1 PROTEIN"/>
    <property type="match status" value="1"/>
</dbReference>
<dbReference type="SMART" id="SM00320">
    <property type="entry name" value="WD40"/>
    <property type="match status" value="5"/>
</dbReference>
<accession>A0AAV7JHN0</accession>
<dbReference type="Pfam" id="PF08145">
    <property type="entry name" value="BOP1NT"/>
    <property type="match status" value="1"/>
</dbReference>
<dbReference type="GO" id="GO:0005654">
    <property type="term" value="C:nucleoplasm"/>
    <property type="evidence" value="ECO:0007669"/>
    <property type="project" value="UniProtKB-SubCell"/>
</dbReference>
<evidence type="ECO:0000256" key="3">
    <source>
        <dbReference type="ARBA" id="ARBA00022574"/>
    </source>
</evidence>
<dbReference type="InterPro" id="IPR015943">
    <property type="entry name" value="WD40/YVTN_repeat-like_dom_sf"/>
</dbReference>
<organism evidence="10 11">
    <name type="scientific">Oopsacas minuta</name>
    <dbReference type="NCBI Taxonomy" id="111878"/>
    <lineage>
        <taxon>Eukaryota</taxon>
        <taxon>Metazoa</taxon>
        <taxon>Porifera</taxon>
        <taxon>Hexactinellida</taxon>
        <taxon>Hexasterophora</taxon>
        <taxon>Lyssacinosida</taxon>
        <taxon>Leucopsacidae</taxon>
        <taxon>Oopsacas</taxon>
    </lineage>
</organism>
<dbReference type="PROSITE" id="PS50082">
    <property type="entry name" value="WD_REPEATS_2"/>
    <property type="match status" value="1"/>
</dbReference>
<dbReference type="Pfam" id="PF00400">
    <property type="entry name" value="WD40"/>
    <property type="match status" value="3"/>
</dbReference>
<dbReference type="GO" id="GO:0000463">
    <property type="term" value="P:maturation of LSU-rRNA from tricistronic rRNA transcript (SSU-rRNA, 5.8S rRNA, LSU-rRNA)"/>
    <property type="evidence" value="ECO:0007669"/>
    <property type="project" value="UniProtKB-UniRule"/>
</dbReference>
<keyword evidence="1 7" id="KW-0690">Ribosome biogenesis</keyword>
<keyword evidence="11" id="KW-1185">Reference proteome</keyword>
<feature type="domain" description="BOP1 N-terminal" evidence="9">
    <location>
        <begin position="41"/>
        <end position="306"/>
    </location>
</feature>
<evidence type="ECO:0000256" key="4">
    <source>
        <dbReference type="ARBA" id="ARBA00022737"/>
    </source>
</evidence>
<evidence type="ECO:0000313" key="10">
    <source>
        <dbReference type="EMBL" id="KAI6648361.1"/>
    </source>
</evidence>
<dbReference type="EMBL" id="JAKMXF010000332">
    <property type="protein sequence ID" value="KAI6648361.1"/>
    <property type="molecule type" value="Genomic_DNA"/>
</dbReference>
<dbReference type="GO" id="GO:0070545">
    <property type="term" value="C:PeBoW complex"/>
    <property type="evidence" value="ECO:0007669"/>
    <property type="project" value="TreeGrafter"/>
</dbReference>
<dbReference type="InterPro" id="IPR028598">
    <property type="entry name" value="BOP1/Erb1"/>
</dbReference>
<dbReference type="InterPro" id="IPR036322">
    <property type="entry name" value="WD40_repeat_dom_sf"/>
</dbReference>
<dbReference type="InterPro" id="IPR019775">
    <property type="entry name" value="WD40_repeat_CS"/>
</dbReference>
<evidence type="ECO:0000259" key="9">
    <source>
        <dbReference type="SMART" id="SM01035"/>
    </source>
</evidence>
<evidence type="ECO:0000256" key="2">
    <source>
        <dbReference type="ARBA" id="ARBA00022552"/>
    </source>
</evidence>
<evidence type="ECO:0000256" key="5">
    <source>
        <dbReference type="ARBA" id="ARBA00023242"/>
    </source>
</evidence>
<evidence type="ECO:0000256" key="6">
    <source>
        <dbReference type="ARBA" id="ARBA00055102"/>
    </source>
</evidence>
<comment type="function">
    <text evidence="6">Component of the PeBoW complex, which is required for maturation of 28S and 5.8S ribosomal RNAs and formation of the 60S ribosome.</text>
</comment>
<dbReference type="HAMAP" id="MF_03027">
    <property type="entry name" value="BOP1"/>
    <property type="match status" value="1"/>
</dbReference>
<dbReference type="InterPro" id="IPR012953">
    <property type="entry name" value="BOP1_N_dom"/>
</dbReference>
<keyword evidence="3 8" id="KW-0853">WD repeat</keyword>
<dbReference type="PANTHER" id="PTHR17605:SF0">
    <property type="entry name" value="RIBOSOME BIOGENESIS PROTEIN BOP1"/>
    <property type="match status" value="1"/>
</dbReference>
<dbReference type="PROSITE" id="PS00678">
    <property type="entry name" value="WD_REPEATS_1"/>
    <property type="match status" value="1"/>
</dbReference>
<reference evidence="10 11" key="1">
    <citation type="journal article" date="2023" name="BMC Biol.">
        <title>The compact genome of the sponge Oopsacas minuta (Hexactinellida) is lacking key metazoan core genes.</title>
        <authorList>
            <person name="Santini S."/>
            <person name="Schenkelaars Q."/>
            <person name="Jourda C."/>
            <person name="Duchesne M."/>
            <person name="Belahbib H."/>
            <person name="Rocher C."/>
            <person name="Selva M."/>
            <person name="Riesgo A."/>
            <person name="Vervoort M."/>
            <person name="Leys S.P."/>
            <person name="Kodjabachian L."/>
            <person name="Le Bivic A."/>
            <person name="Borchiellini C."/>
            <person name="Claverie J.M."/>
            <person name="Renard E."/>
        </authorList>
    </citation>
    <scope>NUCLEOTIDE SEQUENCE [LARGE SCALE GENOMIC DNA]</scope>
    <source>
        <strain evidence="10">SPO-2</strain>
    </source>
</reference>
<dbReference type="AlphaFoldDB" id="A0AAV7JHN0"/>
<evidence type="ECO:0000313" key="11">
    <source>
        <dbReference type="Proteomes" id="UP001165289"/>
    </source>
</evidence>
<sequence length="646" mass="73845">MESANREIDLLHNLEHAGDSLSESDEEGVLNTIGDIPTEWYRDFPHIGYNLEGKRVLKPASGDQLDQFLEGVEDPSGLWKSVKMPNLPGTDLLLSEKEIDMVQRIQKADYPDSQFDPYPPTVEYYTSKKFDTPLVGADEPKRRFVPSKWEHQKVMKLVYAIRQGWIKPKKDFEIDEKPYFHKIWTDIPLEKKDNTKMLPFVPAPKLRLPGHRESYRPPPEYLPTPEEQVKWNAKFKSEKKLGEFLSTQYDSMLEIPFYSQIYQERFSRCLDLYLCPREPKLKINPKLDPRDILPQLPKPKDLQPFPTQLAFSYYGHTGCVRCVSAHPMGRIIASGGDDKTVRVWEVSTGRCLKLIQLQDSVSSIEFFPTQMYVLLLVACGEYVLLVSYSVGNKQLIDETNEILNVSSELADRRGPAWSKLSITNGLTGIEIGIGREVRQVVWHKRGDYFSSVQHDTSHKSVYIHQLSKQKSQTPFVKSKGQIQSVSFHPMDPTFFVCTQRNILIYNLVAQSLVKRLSPSVQWLSCLNIHRGGTNIIAGSQDCKVMWFDLELSRKPYKTLRHHKGAVRSVIFHPIYPLFASCGDEASIVVYHGMVYSDLDRNPLLVPLKALRGHIVTGDMGVLECVFHPTQPWLFSAGADGMVKLFT</sequence>